<dbReference type="InterPro" id="IPR047057">
    <property type="entry name" value="MerR_fam"/>
</dbReference>
<dbReference type="RefSeq" id="WP_253647037.1">
    <property type="nucleotide sequence ID" value="NZ_BAAAMO010000002.1"/>
</dbReference>
<accession>A0ABW3G462</accession>
<dbReference type="Gene3D" id="1.10.1660.10">
    <property type="match status" value="1"/>
</dbReference>
<dbReference type="Pfam" id="PF13411">
    <property type="entry name" value="MerR_1"/>
    <property type="match status" value="1"/>
</dbReference>
<dbReference type="InterPro" id="IPR009061">
    <property type="entry name" value="DNA-bd_dom_put_sf"/>
</dbReference>
<dbReference type="SMART" id="SM00871">
    <property type="entry name" value="AraC_E_bind"/>
    <property type="match status" value="1"/>
</dbReference>
<dbReference type="InterPro" id="IPR010499">
    <property type="entry name" value="AraC_E-bd"/>
</dbReference>
<comment type="caution">
    <text evidence="3">The sequence shown here is derived from an EMBL/GenBank/DDBJ whole genome shotgun (WGS) entry which is preliminary data.</text>
</comment>
<dbReference type="InterPro" id="IPR000551">
    <property type="entry name" value="MerR-type_HTH_dom"/>
</dbReference>
<dbReference type="SMART" id="SM00422">
    <property type="entry name" value="HTH_MERR"/>
    <property type="match status" value="1"/>
</dbReference>
<proteinExistence type="predicted"/>
<feature type="domain" description="HTH merR-type" evidence="2">
    <location>
        <begin position="1"/>
        <end position="71"/>
    </location>
</feature>
<dbReference type="CDD" id="cd01107">
    <property type="entry name" value="HTH_BmrR"/>
    <property type="match status" value="1"/>
</dbReference>
<protein>
    <submittedName>
        <fullName evidence="3">MerR family transcriptional regulator</fullName>
    </submittedName>
</protein>
<dbReference type="SUPFAM" id="SSF46955">
    <property type="entry name" value="Putative DNA-binding domain"/>
    <property type="match status" value="1"/>
</dbReference>
<evidence type="ECO:0000256" key="1">
    <source>
        <dbReference type="ARBA" id="ARBA00023125"/>
    </source>
</evidence>
<dbReference type="PANTHER" id="PTHR30204:SF97">
    <property type="entry name" value="MERR FAMILY REGULATORY PROTEIN"/>
    <property type="match status" value="1"/>
</dbReference>
<dbReference type="PROSITE" id="PS50937">
    <property type="entry name" value="HTH_MERR_2"/>
    <property type="match status" value="1"/>
</dbReference>
<name>A0ABW3G462_9NOCA</name>
<dbReference type="InterPro" id="IPR011256">
    <property type="entry name" value="Reg_factor_effector_dom_sf"/>
</dbReference>
<dbReference type="Proteomes" id="UP001597068">
    <property type="component" value="Unassembled WGS sequence"/>
</dbReference>
<evidence type="ECO:0000313" key="3">
    <source>
        <dbReference type="EMBL" id="MFD0924979.1"/>
    </source>
</evidence>
<sequence>MITIGDFASLGRVSVRMLRHYDAIGLLAPAFVDPHTGYRHYDLDQLRRLNRIVALKELGLGLDTVRRVLDDDLTGDELRAMLRLRQAELAESIRADEHRLARVQARLRLIEQENTMSVTATTVSLPAVRLLGRTAVAVAAVSDEIGPLIQTLYPQVVDALIAAGHPPAGPAVAHYESAPDTSEDALRVCACFPTDALVGHPDAVAGLEVVDVAAGDFASLVHRGGMDTVDETYQLLRRWVTEQEWTLDGRGREIYLEMGDDPADWVTEVLVGFTRS</sequence>
<organism evidence="3 4">
    <name type="scientific">Williamsia deligens</name>
    <dbReference type="NCBI Taxonomy" id="321325"/>
    <lineage>
        <taxon>Bacteria</taxon>
        <taxon>Bacillati</taxon>
        <taxon>Actinomycetota</taxon>
        <taxon>Actinomycetes</taxon>
        <taxon>Mycobacteriales</taxon>
        <taxon>Nocardiaceae</taxon>
        <taxon>Williamsia</taxon>
    </lineage>
</organism>
<keyword evidence="1" id="KW-0238">DNA-binding</keyword>
<dbReference type="InterPro" id="IPR029442">
    <property type="entry name" value="GyrI-like"/>
</dbReference>
<keyword evidence="4" id="KW-1185">Reference proteome</keyword>
<dbReference type="Gene3D" id="3.20.80.10">
    <property type="entry name" value="Regulatory factor, effector binding domain"/>
    <property type="match status" value="1"/>
</dbReference>
<gene>
    <name evidence="3" type="ORF">ACFQ04_04435</name>
</gene>
<reference evidence="4" key="1">
    <citation type="journal article" date="2019" name="Int. J. Syst. Evol. Microbiol.">
        <title>The Global Catalogue of Microorganisms (GCM) 10K type strain sequencing project: providing services to taxonomists for standard genome sequencing and annotation.</title>
        <authorList>
            <consortium name="The Broad Institute Genomics Platform"/>
            <consortium name="The Broad Institute Genome Sequencing Center for Infectious Disease"/>
            <person name="Wu L."/>
            <person name="Ma J."/>
        </authorList>
    </citation>
    <scope>NUCLEOTIDE SEQUENCE [LARGE SCALE GENOMIC DNA]</scope>
    <source>
        <strain evidence="4">CCUG 50873</strain>
    </source>
</reference>
<dbReference type="Pfam" id="PF06445">
    <property type="entry name" value="GyrI-like"/>
    <property type="match status" value="1"/>
</dbReference>
<dbReference type="PANTHER" id="PTHR30204">
    <property type="entry name" value="REDOX-CYCLING DRUG-SENSING TRANSCRIPTIONAL ACTIVATOR SOXR"/>
    <property type="match status" value="1"/>
</dbReference>
<evidence type="ECO:0000259" key="2">
    <source>
        <dbReference type="PROSITE" id="PS50937"/>
    </source>
</evidence>
<evidence type="ECO:0000313" key="4">
    <source>
        <dbReference type="Proteomes" id="UP001597068"/>
    </source>
</evidence>
<dbReference type="EMBL" id="JBHTIL010000001">
    <property type="protein sequence ID" value="MFD0924979.1"/>
    <property type="molecule type" value="Genomic_DNA"/>
</dbReference>
<dbReference type="SUPFAM" id="SSF55136">
    <property type="entry name" value="Probable bacterial effector-binding domain"/>
    <property type="match status" value="1"/>
</dbReference>